<evidence type="ECO:0008006" key="3">
    <source>
        <dbReference type="Google" id="ProtNLM"/>
    </source>
</evidence>
<dbReference type="RefSeq" id="WP_188684509.1">
    <property type="nucleotide sequence ID" value="NZ_BMKX01000002.1"/>
</dbReference>
<organism evidence="1 2">
    <name type="scientific">Glutamicibacter ardleyensis</name>
    <dbReference type="NCBI Taxonomy" id="225894"/>
    <lineage>
        <taxon>Bacteria</taxon>
        <taxon>Bacillati</taxon>
        <taxon>Actinomycetota</taxon>
        <taxon>Actinomycetes</taxon>
        <taxon>Micrococcales</taxon>
        <taxon>Micrococcaceae</taxon>
        <taxon>Glutamicibacter</taxon>
    </lineage>
</organism>
<sequence length="111" mass="11157">MPIQTTAQKNTLATAYGAAATHGAVYTTAPGATAGTEPTGVYARKPLTWSAPANGVITASATFDIPSGVTVVGTGVHSALTAGTYLDGEDVTAQAFASQGTLTVNYTYTQE</sequence>
<protein>
    <recommendedName>
        <fullName evidence="3">Head decoration protein</fullName>
    </recommendedName>
</protein>
<evidence type="ECO:0000313" key="1">
    <source>
        <dbReference type="EMBL" id="GGJ55626.1"/>
    </source>
</evidence>
<gene>
    <name evidence="1" type="ORF">GCM10007173_13000</name>
</gene>
<comment type="caution">
    <text evidence="1">The sequence shown here is derived from an EMBL/GenBank/DDBJ whole genome shotgun (WGS) entry which is preliminary data.</text>
</comment>
<reference evidence="2" key="1">
    <citation type="journal article" date="2019" name="Int. J. Syst. Evol. Microbiol.">
        <title>The Global Catalogue of Microorganisms (GCM) 10K type strain sequencing project: providing services to taxonomists for standard genome sequencing and annotation.</title>
        <authorList>
            <consortium name="The Broad Institute Genomics Platform"/>
            <consortium name="The Broad Institute Genome Sequencing Center for Infectious Disease"/>
            <person name="Wu L."/>
            <person name="Ma J."/>
        </authorList>
    </citation>
    <scope>NUCLEOTIDE SEQUENCE [LARGE SCALE GENOMIC DNA]</scope>
    <source>
        <strain evidence="2">CGMCC 1.3685</strain>
    </source>
</reference>
<dbReference type="EMBL" id="BMKX01000002">
    <property type="protein sequence ID" value="GGJ55626.1"/>
    <property type="molecule type" value="Genomic_DNA"/>
</dbReference>
<accession>A0ABQ2DF70</accession>
<dbReference type="GeneID" id="303303681"/>
<evidence type="ECO:0000313" key="2">
    <source>
        <dbReference type="Proteomes" id="UP000606115"/>
    </source>
</evidence>
<name>A0ABQ2DF70_9MICC</name>
<dbReference type="Proteomes" id="UP000606115">
    <property type="component" value="Unassembled WGS sequence"/>
</dbReference>
<proteinExistence type="predicted"/>
<keyword evidence="2" id="KW-1185">Reference proteome</keyword>